<dbReference type="InterPro" id="IPR004027">
    <property type="entry name" value="SEC_C_motif"/>
</dbReference>
<evidence type="ECO:0000256" key="6">
    <source>
        <dbReference type="ARBA" id="ARBA00022490"/>
    </source>
</evidence>
<comment type="subcellular location">
    <subcellularLocation>
        <location evidence="15">Cell membrane</location>
        <topology evidence="15">Peripheral membrane protein</topology>
        <orientation evidence="15">Cytoplasmic side</orientation>
    </subcellularLocation>
    <subcellularLocation>
        <location evidence="15">Cytoplasm</location>
    </subcellularLocation>
    <subcellularLocation>
        <location evidence="2">Membrane</location>
        <topology evidence="2">Peripheral membrane protein</topology>
    </subcellularLocation>
    <text evidence="15">Distribution is 50-50.</text>
</comment>
<evidence type="ECO:0000256" key="9">
    <source>
        <dbReference type="ARBA" id="ARBA00022833"/>
    </source>
</evidence>
<feature type="domain" description="Helicase ATP-binding" evidence="18">
    <location>
        <begin position="88"/>
        <end position="246"/>
    </location>
</feature>
<evidence type="ECO:0000259" key="20">
    <source>
        <dbReference type="PROSITE" id="PS51196"/>
    </source>
</evidence>
<dbReference type="SMART" id="SM00958">
    <property type="entry name" value="SecA_PP_bind"/>
    <property type="match status" value="1"/>
</dbReference>
<dbReference type="PANTHER" id="PTHR30612">
    <property type="entry name" value="SECA INNER MEMBRANE COMPONENT OF SEC PROTEIN SECRETION SYSTEM"/>
    <property type="match status" value="1"/>
</dbReference>
<dbReference type="PROSITE" id="PS51196">
    <property type="entry name" value="SECA_MOTOR_DEAD"/>
    <property type="match status" value="1"/>
</dbReference>
<dbReference type="InterPro" id="IPR011116">
    <property type="entry name" value="SecA_Wing/Scaffold"/>
</dbReference>
<dbReference type="Pfam" id="PF02810">
    <property type="entry name" value="SEC-C"/>
    <property type="match status" value="1"/>
</dbReference>
<dbReference type="HAMAP" id="MF_01382">
    <property type="entry name" value="SecA"/>
    <property type="match status" value="1"/>
</dbReference>
<evidence type="ECO:0000259" key="19">
    <source>
        <dbReference type="PROSITE" id="PS51194"/>
    </source>
</evidence>
<keyword evidence="14 15" id="KW-0472">Membrane</keyword>
<evidence type="ECO:0000256" key="15">
    <source>
        <dbReference type="HAMAP-Rule" id="MF_01382"/>
    </source>
</evidence>
<dbReference type="NCBIfam" id="NF009538">
    <property type="entry name" value="PRK12904.1"/>
    <property type="match status" value="1"/>
</dbReference>
<evidence type="ECO:0000313" key="22">
    <source>
        <dbReference type="Proteomes" id="UP001302274"/>
    </source>
</evidence>
<feature type="domain" description="SecA family profile" evidence="20">
    <location>
        <begin position="2"/>
        <end position="571"/>
    </location>
</feature>
<evidence type="ECO:0000256" key="10">
    <source>
        <dbReference type="ARBA" id="ARBA00022840"/>
    </source>
</evidence>
<dbReference type="InterPro" id="IPR020937">
    <property type="entry name" value="SecA_CS"/>
</dbReference>
<dbReference type="InterPro" id="IPR001650">
    <property type="entry name" value="Helicase_C-like"/>
</dbReference>
<dbReference type="Gene3D" id="1.10.3060.10">
    <property type="entry name" value="Helical scaffold and wing domains of SecA"/>
    <property type="match status" value="1"/>
</dbReference>
<keyword evidence="11 15" id="KW-0653">Protein transport</keyword>
<evidence type="ECO:0000256" key="3">
    <source>
        <dbReference type="ARBA" id="ARBA00007650"/>
    </source>
</evidence>
<comment type="catalytic activity">
    <reaction evidence="15">
        <text>ATP + H2O + cellular proteinSide 1 = ADP + phosphate + cellular proteinSide 2.</text>
        <dbReference type="EC" id="7.4.2.8"/>
    </reaction>
</comment>
<comment type="subunit">
    <text evidence="15">Monomer and homodimer. Part of the essential Sec protein translocation apparatus which comprises SecA, SecYEG and auxiliary proteins SecDF. Other proteins may also be involved.</text>
</comment>
<keyword evidence="5 15" id="KW-1003">Cell membrane</keyword>
<dbReference type="Pfam" id="PF01043">
    <property type="entry name" value="SecA_PP_bind"/>
    <property type="match status" value="1"/>
</dbReference>
<reference evidence="21 22" key="1">
    <citation type="submission" date="2023-11" db="EMBL/GenBank/DDBJ databases">
        <title>A Novel Polar Bacteriovorax (B. antarcticus) Isolated from the Biocrust in Antarctica.</title>
        <authorList>
            <person name="Mun W."/>
            <person name="Choi S.Y."/>
            <person name="Mitchell R.J."/>
        </authorList>
    </citation>
    <scope>NUCLEOTIDE SEQUENCE [LARGE SCALE GENOMIC DNA]</scope>
    <source>
        <strain evidence="21 22">PP10</strain>
    </source>
</reference>
<feature type="binding site" evidence="15">
    <location>
        <position position="86"/>
    </location>
    <ligand>
        <name>ATP</name>
        <dbReference type="ChEBI" id="CHEBI:30616"/>
    </ligand>
</feature>
<evidence type="ECO:0000256" key="4">
    <source>
        <dbReference type="ARBA" id="ARBA00022448"/>
    </source>
</evidence>
<dbReference type="Gene3D" id="3.90.1440.10">
    <property type="entry name" value="SecA, preprotein cross-linking domain"/>
    <property type="match status" value="1"/>
</dbReference>
<evidence type="ECO:0000256" key="11">
    <source>
        <dbReference type="ARBA" id="ARBA00022927"/>
    </source>
</evidence>
<dbReference type="InterPro" id="IPR011115">
    <property type="entry name" value="SecA_DEAD"/>
</dbReference>
<evidence type="ECO:0000256" key="1">
    <source>
        <dbReference type="ARBA" id="ARBA00001947"/>
    </source>
</evidence>
<dbReference type="SUPFAM" id="SSF52540">
    <property type="entry name" value="P-loop containing nucleoside triphosphate hydrolases"/>
    <property type="match status" value="2"/>
</dbReference>
<keyword evidence="10 15" id="KW-0067">ATP-binding</keyword>
<dbReference type="SUPFAM" id="SSF81886">
    <property type="entry name" value="Helical scaffold and wing domains of SecA"/>
    <property type="match status" value="1"/>
</dbReference>
<proteinExistence type="inferred from homology"/>
<feature type="domain" description="Helicase C-terminal" evidence="19">
    <location>
        <begin position="418"/>
        <end position="587"/>
    </location>
</feature>
<evidence type="ECO:0000259" key="18">
    <source>
        <dbReference type="PROSITE" id="PS51192"/>
    </source>
</evidence>
<keyword evidence="22" id="KW-1185">Reference proteome</keyword>
<dbReference type="Pfam" id="PF07516">
    <property type="entry name" value="SecA_SW"/>
    <property type="match status" value="1"/>
</dbReference>
<keyword evidence="6 15" id="KW-0963">Cytoplasm</keyword>
<dbReference type="EC" id="7.4.2.8" evidence="15"/>
<dbReference type="NCBIfam" id="NF006630">
    <property type="entry name" value="PRK09200.1"/>
    <property type="match status" value="1"/>
</dbReference>
<comment type="caution">
    <text evidence="21">The sequence shown here is derived from an EMBL/GenBank/DDBJ whole genome shotgun (WGS) entry which is preliminary data.</text>
</comment>
<feature type="binding site" evidence="15">
    <location>
        <begin position="104"/>
        <end position="108"/>
    </location>
    <ligand>
        <name>ATP</name>
        <dbReference type="ChEBI" id="CHEBI:30616"/>
    </ligand>
</feature>
<dbReference type="PROSITE" id="PS51194">
    <property type="entry name" value="HELICASE_CTER"/>
    <property type="match status" value="1"/>
</dbReference>
<dbReference type="EMBL" id="JAYGJQ010000003">
    <property type="protein sequence ID" value="MEA9358088.1"/>
    <property type="molecule type" value="Genomic_DNA"/>
</dbReference>
<feature type="compositionally biased region" description="Basic and acidic residues" evidence="17">
    <location>
        <begin position="809"/>
        <end position="822"/>
    </location>
</feature>
<evidence type="ECO:0000256" key="14">
    <source>
        <dbReference type="ARBA" id="ARBA00023136"/>
    </source>
</evidence>
<dbReference type="InterPro" id="IPR014001">
    <property type="entry name" value="Helicase_ATP-bd"/>
</dbReference>
<dbReference type="PROSITE" id="PS51192">
    <property type="entry name" value="HELICASE_ATP_BIND_1"/>
    <property type="match status" value="1"/>
</dbReference>
<keyword evidence="9" id="KW-0862">Zinc</keyword>
<keyword evidence="13 15" id="KW-0811">Translocation</keyword>
<dbReference type="CDD" id="cd17928">
    <property type="entry name" value="DEXDc_SecA"/>
    <property type="match status" value="1"/>
</dbReference>
<evidence type="ECO:0000256" key="12">
    <source>
        <dbReference type="ARBA" id="ARBA00022967"/>
    </source>
</evidence>
<dbReference type="Proteomes" id="UP001302274">
    <property type="component" value="Unassembled WGS sequence"/>
</dbReference>
<dbReference type="InterPro" id="IPR000185">
    <property type="entry name" value="SecA"/>
</dbReference>
<keyword evidence="7" id="KW-0479">Metal-binding</keyword>
<dbReference type="InterPro" id="IPR027417">
    <property type="entry name" value="P-loop_NTPase"/>
</dbReference>
<accession>A0ABU5W0D5</accession>
<dbReference type="SUPFAM" id="SSF81767">
    <property type="entry name" value="Pre-protein crosslinking domain of SecA"/>
    <property type="match status" value="1"/>
</dbReference>
<dbReference type="Pfam" id="PF07517">
    <property type="entry name" value="SecA_DEAD"/>
    <property type="match status" value="1"/>
</dbReference>
<dbReference type="PRINTS" id="PR00906">
    <property type="entry name" value="SECA"/>
</dbReference>
<dbReference type="CDD" id="cd18803">
    <property type="entry name" value="SF2_C_secA"/>
    <property type="match status" value="1"/>
</dbReference>
<comment type="similarity">
    <text evidence="3 15 16">Belongs to the SecA family.</text>
</comment>
<dbReference type="InterPro" id="IPR036670">
    <property type="entry name" value="SecA_X-link_sf"/>
</dbReference>
<evidence type="ECO:0000256" key="17">
    <source>
        <dbReference type="SAM" id="MobiDB-lite"/>
    </source>
</evidence>
<feature type="binding site" evidence="15">
    <location>
        <position position="493"/>
    </location>
    <ligand>
        <name>ATP</name>
        <dbReference type="ChEBI" id="CHEBI:30616"/>
    </ligand>
</feature>
<evidence type="ECO:0000256" key="2">
    <source>
        <dbReference type="ARBA" id="ARBA00004170"/>
    </source>
</evidence>
<keyword evidence="4 15" id="KW-0813">Transport</keyword>
<evidence type="ECO:0000313" key="21">
    <source>
        <dbReference type="EMBL" id="MEA9358088.1"/>
    </source>
</evidence>
<dbReference type="Gene3D" id="3.40.50.300">
    <property type="entry name" value="P-loop containing nucleotide triphosphate hydrolases"/>
    <property type="match status" value="3"/>
</dbReference>
<dbReference type="InterPro" id="IPR036266">
    <property type="entry name" value="SecA_Wing/Scaffold_sf"/>
</dbReference>
<comment type="function">
    <text evidence="15">Part of the Sec protein translocase complex. Interacts with the SecYEG preprotein conducting channel. Has a central role in coupling the hydrolysis of ATP to the transfer of proteins into and across the cell membrane, serving as an ATP-driven molecular motor driving the stepwise translocation of polypeptide chains across the membrane.</text>
</comment>
<gene>
    <name evidence="15 21" type="primary">secA</name>
    <name evidence="21" type="ORF">SHI21_17780</name>
</gene>
<evidence type="ECO:0000256" key="16">
    <source>
        <dbReference type="RuleBase" id="RU003874"/>
    </source>
</evidence>
<evidence type="ECO:0000256" key="7">
    <source>
        <dbReference type="ARBA" id="ARBA00022723"/>
    </source>
</evidence>
<dbReference type="Pfam" id="PF21090">
    <property type="entry name" value="P-loop_SecA"/>
    <property type="match status" value="1"/>
</dbReference>
<comment type="cofactor">
    <cofactor evidence="1">
        <name>Zn(2+)</name>
        <dbReference type="ChEBI" id="CHEBI:29105"/>
    </cofactor>
</comment>
<dbReference type="SMART" id="SM00957">
    <property type="entry name" value="SecA_DEAD"/>
    <property type="match status" value="1"/>
</dbReference>
<evidence type="ECO:0000256" key="13">
    <source>
        <dbReference type="ARBA" id="ARBA00023010"/>
    </source>
</evidence>
<dbReference type="InterPro" id="IPR014018">
    <property type="entry name" value="SecA_motor_DEAD"/>
</dbReference>
<dbReference type="NCBIfam" id="TIGR00963">
    <property type="entry name" value="secA"/>
    <property type="match status" value="1"/>
</dbReference>
<dbReference type="InterPro" id="IPR044722">
    <property type="entry name" value="SecA_SF2_C"/>
</dbReference>
<dbReference type="RefSeq" id="WP_323578355.1">
    <property type="nucleotide sequence ID" value="NZ_JAYGJQ010000003.1"/>
</dbReference>
<sequence length="852" mass="96354">MFNPLQIIFGTKYDRDLKKLRPIVEVINALEPQMQKLTDEELKAQTPKLRAKLAAGATVESLLPEAFATIREASTRVLGMRHFDVQLMGGAALYNGGIAEMKTGEGKTLTGTLPLYLVALEGKGAHVVTVNDYLAKRDADEMGVLYNWLGLSVGVILSQMSDEDRQVAYKCDITYGTNNEFAFDYLRDNMKFSLEEYVQRDHHFCIVDEVDSILIDEARTPLLISGPSEGDPSLYYVANDIIPQLKKDVHFTVDEKARSAMFTEEGVVKVQELLKLDNLYNVEHSNLLHHLNQALKAHSLFKLDVDYVNRDGQIIIVDEFTGRLKEGSRWSDGLHQSVEAKEGVKIKSENQTLASITFQNYFKLYKKLSGMTGTADTEAEEFMTIYKLDVVVIPTNLPMARVDEADIIYKNRSAKYKAVAELIKTLHAKGQPVLVGTIAIETSELLSNELRAAGIPHEVLNAKQHEREAEIIKNAGQPGAVTIATNMAGRGTDIKLTPETKKAGGLYILGTERHESRRIDNQLRGRSGRQGDPGNSKFFLSLEDDLMRIFGSDKIAGLMNTLGMKEDEPIEHKMISNAIAKAQKKVEAHNFDIRKHLLEYDNVMNEQRRIIYKIRRDILNDADNHGFVQEMTEDVAMEWLENYRPENKKASPDTWNWEEMKPGFKTTFNTDYEISYNDCVASAGGEIERYIANTANGILEKKFSSYEPEQVTYALREILLSAFDQHWKDHLLNMDHAKEGINLRAYAQKDPLTEYKKESFILFDAMKGQVKNSIVSNLFTVRLYTKAEIEELQRRHQEELDAQLEAHRRSLEAETVKEEAKAIKRSNPKVGRNDPCPCGSGKKYKQCHGVDA</sequence>
<dbReference type="InterPro" id="IPR011130">
    <property type="entry name" value="SecA_preprotein_X-link_dom"/>
</dbReference>
<evidence type="ECO:0000256" key="8">
    <source>
        <dbReference type="ARBA" id="ARBA00022741"/>
    </source>
</evidence>
<protein>
    <recommendedName>
        <fullName evidence="15 16">Protein translocase subunit SecA</fullName>
        <ecNumber evidence="15">7.4.2.8</ecNumber>
    </recommendedName>
</protein>
<dbReference type="PANTHER" id="PTHR30612:SF0">
    <property type="entry name" value="CHLOROPLAST PROTEIN-TRANSPORTING ATPASE"/>
    <property type="match status" value="1"/>
</dbReference>
<evidence type="ECO:0000256" key="5">
    <source>
        <dbReference type="ARBA" id="ARBA00022475"/>
    </source>
</evidence>
<name>A0ABU5W0D5_9BACT</name>
<feature type="region of interest" description="Disordered" evidence="17">
    <location>
        <begin position="809"/>
        <end position="852"/>
    </location>
</feature>
<dbReference type="PROSITE" id="PS01312">
    <property type="entry name" value="SECA"/>
    <property type="match status" value="1"/>
</dbReference>
<keyword evidence="12 15" id="KW-1278">Translocase</keyword>
<organism evidence="21 22">
    <name type="scientific">Bacteriovorax antarcticus</name>
    <dbReference type="NCBI Taxonomy" id="3088717"/>
    <lineage>
        <taxon>Bacteria</taxon>
        <taxon>Pseudomonadati</taxon>
        <taxon>Bdellovibrionota</taxon>
        <taxon>Bacteriovoracia</taxon>
        <taxon>Bacteriovoracales</taxon>
        <taxon>Bacteriovoracaceae</taxon>
        <taxon>Bacteriovorax</taxon>
    </lineage>
</organism>
<keyword evidence="8 15" id="KW-0547">Nucleotide-binding</keyword>